<protein>
    <submittedName>
        <fullName evidence="2">Uncharacterized protein</fullName>
    </submittedName>
</protein>
<feature type="non-terminal residue" evidence="2">
    <location>
        <position position="626"/>
    </location>
</feature>
<feature type="compositionally biased region" description="Low complexity" evidence="1">
    <location>
        <begin position="52"/>
        <end position="63"/>
    </location>
</feature>
<sequence length="626" mass="67619">FQEVATDALYDQVGGPPKVKVEAIRAALLSGLERAGLVVPSTSQLGADKGKNAPSGGKGAKPAAEPKRVITDAGRGAQYLQVDEGGLGSKRPGEHAAPGAAKFLKTGASAEPEAHAPAAAAAAHAIELAKRSENTKDKREIAGYYALSCNRSANPRCSIHGSTVLVCQMKSDAAFEGPLATPSYAPRSGRIITAQGKYTKEFGAAVTQHLAHLREGRHALSREGRQELTELPPITKERARTKLADEKLEGAMPNLHGPLLRLCDMRERCRRLEGSLKQFRRNRAAVRTTIIRLGDPLAAGADGQFTQYRDEGAVRPDAGQRACPRAISGRPSIYAGYDVTTLYNLHGFLEDILLLHARSVGDVEACALVAYLCTRCADLYFSFELDRRVCLDEACAGRHYEATAHKEWPTYNSGVAVDVGSCAALVREALGANLERYVSSAEADDPVPVTERTPEIRRSVLWDLGGDRQLDKDAQAAYLRLPCNGMRLTLENLIKMIEKAISILMVQKFQPSRTLELCQLEADALNAYVLAASEPRVRGARGELAEDSVDRTIAGSGTGAEGDQKNKVALFSVCWRLLPATPFQSVNPGPAVMDTHRLAVALDVALNKFTTYEKPEEMRIRAGFKA</sequence>
<evidence type="ECO:0000313" key="3">
    <source>
        <dbReference type="Proteomes" id="UP001189429"/>
    </source>
</evidence>
<feature type="non-terminal residue" evidence="2">
    <location>
        <position position="1"/>
    </location>
</feature>
<reference evidence="2" key="1">
    <citation type="submission" date="2023-10" db="EMBL/GenBank/DDBJ databases">
        <authorList>
            <person name="Chen Y."/>
            <person name="Shah S."/>
            <person name="Dougan E. K."/>
            <person name="Thang M."/>
            <person name="Chan C."/>
        </authorList>
    </citation>
    <scope>NUCLEOTIDE SEQUENCE [LARGE SCALE GENOMIC DNA]</scope>
</reference>
<keyword evidence="3" id="KW-1185">Reference proteome</keyword>
<dbReference type="Proteomes" id="UP001189429">
    <property type="component" value="Unassembled WGS sequence"/>
</dbReference>
<evidence type="ECO:0000313" key="2">
    <source>
        <dbReference type="EMBL" id="CAK0894945.1"/>
    </source>
</evidence>
<feature type="region of interest" description="Disordered" evidence="1">
    <location>
        <begin position="43"/>
        <end position="66"/>
    </location>
</feature>
<gene>
    <name evidence="2" type="ORF">PCOR1329_LOCUS73841</name>
</gene>
<name>A0ABN9X6C6_9DINO</name>
<accession>A0ABN9X6C6</accession>
<organism evidence="2 3">
    <name type="scientific">Prorocentrum cordatum</name>
    <dbReference type="NCBI Taxonomy" id="2364126"/>
    <lineage>
        <taxon>Eukaryota</taxon>
        <taxon>Sar</taxon>
        <taxon>Alveolata</taxon>
        <taxon>Dinophyceae</taxon>
        <taxon>Prorocentrales</taxon>
        <taxon>Prorocentraceae</taxon>
        <taxon>Prorocentrum</taxon>
    </lineage>
</organism>
<comment type="caution">
    <text evidence="2">The sequence shown here is derived from an EMBL/GenBank/DDBJ whole genome shotgun (WGS) entry which is preliminary data.</text>
</comment>
<dbReference type="EMBL" id="CAUYUJ010019968">
    <property type="protein sequence ID" value="CAK0894945.1"/>
    <property type="molecule type" value="Genomic_DNA"/>
</dbReference>
<evidence type="ECO:0000256" key="1">
    <source>
        <dbReference type="SAM" id="MobiDB-lite"/>
    </source>
</evidence>
<proteinExistence type="predicted"/>